<dbReference type="EMBL" id="JADCTT010000004">
    <property type="protein sequence ID" value="KAF9753854.1"/>
    <property type="molecule type" value="Genomic_DNA"/>
</dbReference>
<feature type="compositionally biased region" description="Polar residues" evidence="1">
    <location>
        <begin position="410"/>
        <end position="429"/>
    </location>
</feature>
<dbReference type="AlphaFoldDB" id="A0A8H7NDG7"/>
<organism evidence="2 3">
    <name type="scientific">Bionectria ochroleuca</name>
    <name type="common">Gliocladium roseum</name>
    <dbReference type="NCBI Taxonomy" id="29856"/>
    <lineage>
        <taxon>Eukaryota</taxon>
        <taxon>Fungi</taxon>
        <taxon>Dikarya</taxon>
        <taxon>Ascomycota</taxon>
        <taxon>Pezizomycotina</taxon>
        <taxon>Sordariomycetes</taxon>
        <taxon>Hypocreomycetidae</taxon>
        <taxon>Hypocreales</taxon>
        <taxon>Bionectriaceae</taxon>
        <taxon>Clonostachys</taxon>
    </lineage>
</organism>
<accession>A0A8H7NDG7</accession>
<gene>
    <name evidence="2" type="ORF">IM811_012612</name>
</gene>
<proteinExistence type="predicted"/>
<feature type="region of interest" description="Disordered" evidence="1">
    <location>
        <begin position="390"/>
        <end position="429"/>
    </location>
</feature>
<feature type="region of interest" description="Disordered" evidence="1">
    <location>
        <begin position="1"/>
        <end position="99"/>
    </location>
</feature>
<reference evidence="2" key="1">
    <citation type="submission" date="2020-10" db="EMBL/GenBank/DDBJ databases">
        <title>High-Quality Genome Resource of Clonostachys rosea strain S41 by Oxford Nanopore Long-Read Sequencing.</title>
        <authorList>
            <person name="Wang H."/>
        </authorList>
    </citation>
    <scope>NUCLEOTIDE SEQUENCE</scope>
    <source>
        <strain evidence="2">S41</strain>
    </source>
</reference>
<evidence type="ECO:0000313" key="3">
    <source>
        <dbReference type="Proteomes" id="UP000616885"/>
    </source>
</evidence>
<sequence length="659" mass="73262">MNPCAASFRPGDVYRDAPREATGRDLYVKKNPPGLASMTPPDEHIQESPFTQPGEILIPGKKLSEDKNQSPLGHKHQASYKDAGRPILPSPAGSLSKNGFASTASSLDFTSDSRHRSNLSEKIRDIHLSKRSSTPSLAKNHILAGHSSLTTSATIPTSPPNTVSSNKLLFRSENQQPRSEALPFNPIDKAIEFQGSVFQPKLYAPYDQEKLYIQQDPQIFGLPWPFLFEQTVFQPSTQTAVPLLDPGILNPFFTEAPPNFEFKAKSKPNPPLFGRKQPGETSSQSLLAGSQGVIRPRYKLVGTAPNHPRSWQDKKPRVSTLVDSAKARKAMEYTRAPSPAQESILLEDKDTEEVLDLPLSTHPVTFQQPRPQLGDGIANTVNLLMLQRQPPANAPTAPASFRRSKPAAQRASSLSAQPADTGTWSQSKRWVSKETIERAAFQKMKLHLQYMGADKSPAVPQTPADLAAFRLETTSIKTRKLTKDIFKREELSQRKKEAQGEDATKLQPKLVLFNNKTFGDALSPFFAAESWFNKAQPGGHEAQARWPTMADFKEDGDHRAPRHGRYFPLPRIPIATFPTRDHSNGEISSLDTGMKQEKGAVKCDARFILPLSHTTEGPEDEPDNFPEDSGLARVPPCFYQLLEYIENEFKDEEETEDFK</sequence>
<feature type="compositionally biased region" description="Polar residues" evidence="1">
    <location>
        <begin position="279"/>
        <end position="288"/>
    </location>
</feature>
<feature type="compositionally biased region" description="Basic and acidic residues" evidence="1">
    <location>
        <begin position="12"/>
        <end position="28"/>
    </location>
</feature>
<evidence type="ECO:0000313" key="2">
    <source>
        <dbReference type="EMBL" id="KAF9753854.1"/>
    </source>
</evidence>
<evidence type="ECO:0000256" key="1">
    <source>
        <dbReference type="SAM" id="MobiDB-lite"/>
    </source>
</evidence>
<name>A0A8H7NDG7_BIOOC</name>
<protein>
    <submittedName>
        <fullName evidence="2">Uncharacterized protein</fullName>
    </submittedName>
</protein>
<comment type="caution">
    <text evidence="2">The sequence shown here is derived from an EMBL/GenBank/DDBJ whole genome shotgun (WGS) entry which is preliminary data.</text>
</comment>
<dbReference type="Proteomes" id="UP000616885">
    <property type="component" value="Unassembled WGS sequence"/>
</dbReference>
<feature type="region of interest" description="Disordered" evidence="1">
    <location>
        <begin position="265"/>
        <end position="288"/>
    </location>
</feature>